<evidence type="ECO:0000256" key="6">
    <source>
        <dbReference type="ARBA" id="ARBA00022801"/>
    </source>
</evidence>
<evidence type="ECO:0000256" key="14">
    <source>
        <dbReference type="ARBA" id="ARBA00023242"/>
    </source>
</evidence>
<feature type="domain" description="Helicase ATP-binding" evidence="22">
    <location>
        <begin position="298"/>
        <end position="456"/>
    </location>
</feature>
<comment type="function">
    <text evidence="18">ATP-dependent 3'-5' DNA helicase/translocase; binds dsDNA rather than ssDNA, unzipping it in a translocase rather than classical helicase activity. Component of the general transcription and DNA repair factor IIH (TFIIH) core complex. When complexed to CDK-activating kinase (CAK), involved in RNA transcription by RNA polymerase II. Also involved in transcription-coupled nucleotide excision repair (NER) of damaged DNA. In NER, TFIIH acts by opening DNA around the lesion to allow the excision of the damaged oligonucleotide and its replacement by a new DNA fragment. The ATPase activity of XPB/SSL2, but not its helicase activity, is required for DNA opening. In transcription, TFIIH has an essential role in transcription initiation. When the pre-initiation complex (PIC) has been established, TFIIH is required for promoter opening and promoter escape. The ATP-dependent helicase activity of XPB/SSL2 is required for promoter opening and promoter escape.</text>
</comment>
<dbReference type="InterPro" id="IPR006935">
    <property type="entry name" value="Helicase/UvrB_N"/>
</dbReference>
<feature type="non-terminal residue" evidence="24">
    <location>
        <position position="670"/>
    </location>
</feature>
<dbReference type="PRINTS" id="PR00851">
    <property type="entry name" value="XRODRMPGMNTB"/>
</dbReference>
<keyword evidence="8" id="KW-0067">ATP-binding</keyword>
<dbReference type="PROSITE" id="PS51194">
    <property type="entry name" value="HELICASE_CTER"/>
    <property type="match status" value="1"/>
</dbReference>
<evidence type="ECO:0000256" key="18">
    <source>
        <dbReference type="ARBA" id="ARBA00058901"/>
    </source>
</evidence>
<dbReference type="SUPFAM" id="SSF52540">
    <property type="entry name" value="P-loop containing nucleoside triphosphate hydrolases"/>
    <property type="match status" value="2"/>
</dbReference>
<evidence type="ECO:0000256" key="19">
    <source>
        <dbReference type="ARBA" id="ARBA00075489"/>
    </source>
</evidence>
<dbReference type="InterPro" id="IPR001650">
    <property type="entry name" value="Helicase_C-like"/>
</dbReference>
<reference evidence="24 25" key="1">
    <citation type="submission" date="2011-08" db="EMBL/GenBank/DDBJ databases">
        <authorList>
            <person name="Liu Z.J."/>
            <person name="Shi F.L."/>
            <person name="Lu J.Q."/>
            <person name="Li M."/>
            <person name="Wang Z.L."/>
        </authorList>
    </citation>
    <scope>NUCLEOTIDE SEQUENCE [LARGE SCALE GENOMIC DNA]</scope>
    <source>
        <strain evidence="24 25">USNM 41457</strain>
    </source>
</reference>
<evidence type="ECO:0000256" key="4">
    <source>
        <dbReference type="ARBA" id="ARBA00022741"/>
    </source>
</evidence>
<name>J9D228_EDHAE</name>
<keyword evidence="14" id="KW-0539">Nucleus</keyword>
<keyword evidence="4" id="KW-0547">Nucleotide-binding</keyword>
<dbReference type="GO" id="GO:0005675">
    <property type="term" value="C:transcription factor TFIIH holo complex"/>
    <property type="evidence" value="ECO:0007669"/>
    <property type="project" value="TreeGrafter"/>
</dbReference>
<comment type="similarity">
    <text evidence="2">Belongs to the helicase family. RAD25/XPB subfamily.</text>
</comment>
<dbReference type="EC" id="5.6.2.4" evidence="16"/>
<evidence type="ECO:0000256" key="9">
    <source>
        <dbReference type="ARBA" id="ARBA00023015"/>
    </source>
</evidence>
<dbReference type="InterPro" id="IPR001161">
    <property type="entry name" value="XPB/Ssl2"/>
</dbReference>
<dbReference type="Pfam" id="PF04851">
    <property type="entry name" value="ResIII"/>
    <property type="match status" value="1"/>
</dbReference>
<evidence type="ECO:0000256" key="5">
    <source>
        <dbReference type="ARBA" id="ARBA00022763"/>
    </source>
</evidence>
<evidence type="ECO:0000256" key="8">
    <source>
        <dbReference type="ARBA" id="ARBA00022840"/>
    </source>
</evidence>
<dbReference type="SMART" id="SM00487">
    <property type="entry name" value="DEXDc"/>
    <property type="match status" value="1"/>
</dbReference>
<feature type="domain" description="Helicase C-terminal" evidence="23">
    <location>
        <begin position="510"/>
        <end position="661"/>
    </location>
</feature>
<dbReference type="Pfam" id="PF13625">
    <property type="entry name" value="Helicase_C_3"/>
    <property type="match status" value="1"/>
</dbReference>
<dbReference type="GO" id="GO:0003677">
    <property type="term" value="F:DNA binding"/>
    <property type="evidence" value="ECO:0007669"/>
    <property type="project" value="UniProtKB-KW"/>
</dbReference>
<dbReference type="HOGENOM" id="CLU_008213_0_0_1"/>
<evidence type="ECO:0000256" key="15">
    <source>
        <dbReference type="ARBA" id="ARBA00034617"/>
    </source>
</evidence>
<dbReference type="PROSITE" id="PS51192">
    <property type="entry name" value="HELICASE_ATP_BIND_1"/>
    <property type="match status" value="1"/>
</dbReference>
<dbReference type="FunFam" id="3.40.50.300:FF:000117">
    <property type="entry name" value="Putative DNA repair helicase rad25"/>
    <property type="match status" value="1"/>
</dbReference>
<evidence type="ECO:0000256" key="12">
    <source>
        <dbReference type="ARBA" id="ARBA00023204"/>
    </source>
</evidence>
<dbReference type="CDD" id="cd18029">
    <property type="entry name" value="DEXHc_XPB"/>
    <property type="match status" value="1"/>
</dbReference>
<proteinExistence type="inferred from homology"/>
<gene>
    <name evidence="24" type="ORF">EDEG_03623</name>
</gene>
<keyword evidence="7 24" id="KW-0347">Helicase</keyword>
<sequence>MDNTSLSDILPSQAQQYNFIEEPIVLKANPADFPFSINFDTLIILETFHPLFPQATDFLIAIAEPISRPEHIHEYKLTSYSLYAAVCVGLATEEILQGLNYFSKNQIPHTVVEFIKKCTENCGKMRILVKCNKYYLIIENMSDESKAKVLDDPIIKRFVGPNFEIYDVERIKKRCIEIDYPPIEEFDFRSNVKQGISENNSDSGQNSYCNNDIFNTQNNVKTLSKSDLLQKNMSKSNFTSESNNKSFLSTDTNLQSKLSAKNAINDPDIIVPYYGQYKIDLKPNTQIRSYQEICLNKMFSNGRARSGIIVLPCGSGKTLVGITAVCTMKHPTLILCTSSVSVEQWKAQIKHYTNISDDEICIFTSDKKDNISNVLITTYTMLAYSGKRSREAQRIIDMINNKVWGLLILDEVHVVPANMFRKVVSIRHYTKLGLTATLVREDDKIEDLNFLIGPKLYEADWQSLSAQGHIAKVECIEIWCRMTADFYQQYLIQSVRKRRVLSVMNPGKFMICDYLIRKHEKEGDKIIVFSDNVYALKSYALKLNKPFIYGPTGQFERMRILKQFQSNPKVNCIFLSKVGDTSIDLPEATCLIQISSHFGSRRQEAQRLGRILRAKRRNDPGFKVFFYTLVSKDTDEMFYSAKRQQFLVDQGYSFTVMQDLIVESSVYNTK</sequence>
<dbReference type="Pfam" id="PF16203">
    <property type="entry name" value="ERCC3_RAD25_C"/>
    <property type="match status" value="1"/>
</dbReference>
<keyword evidence="25" id="KW-1185">Reference proteome</keyword>
<dbReference type="CDD" id="cd18789">
    <property type="entry name" value="SF2_C_XPB"/>
    <property type="match status" value="1"/>
</dbReference>
<dbReference type="Proteomes" id="UP000003163">
    <property type="component" value="Unassembled WGS sequence"/>
</dbReference>
<dbReference type="PANTHER" id="PTHR11274">
    <property type="entry name" value="RAD25/XP-B DNA REPAIR HELICASE"/>
    <property type="match status" value="1"/>
</dbReference>
<evidence type="ECO:0000313" key="25">
    <source>
        <dbReference type="Proteomes" id="UP000003163"/>
    </source>
</evidence>
<organism evidence="24 25">
    <name type="scientific">Edhazardia aedis (strain USNM 41457)</name>
    <name type="common">Microsporidian parasite</name>
    <dbReference type="NCBI Taxonomy" id="1003232"/>
    <lineage>
        <taxon>Eukaryota</taxon>
        <taxon>Fungi</taxon>
        <taxon>Fungi incertae sedis</taxon>
        <taxon>Microsporidia</taxon>
        <taxon>Edhazardia</taxon>
    </lineage>
</organism>
<evidence type="ECO:0000256" key="17">
    <source>
        <dbReference type="ARBA" id="ARBA00048988"/>
    </source>
</evidence>
<evidence type="ECO:0000256" key="16">
    <source>
        <dbReference type="ARBA" id="ARBA00034808"/>
    </source>
</evidence>
<comment type="caution">
    <text evidence="24">The sequence shown here is derived from an EMBL/GenBank/DDBJ whole genome shotgun (WGS) entry which is preliminary data.</text>
</comment>
<dbReference type="FunCoup" id="J9D228">
    <property type="interactions" value="217"/>
</dbReference>
<evidence type="ECO:0000259" key="23">
    <source>
        <dbReference type="PROSITE" id="PS51194"/>
    </source>
</evidence>
<evidence type="ECO:0000256" key="10">
    <source>
        <dbReference type="ARBA" id="ARBA00023125"/>
    </source>
</evidence>
<dbReference type="OMA" id="DQGYSFN"/>
<dbReference type="NCBIfam" id="TIGR00603">
    <property type="entry name" value="rad25"/>
    <property type="match status" value="1"/>
</dbReference>
<dbReference type="GO" id="GO:0006289">
    <property type="term" value="P:nucleotide-excision repair"/>
    <property type="evidence" value="ECO:0007669"/>
    <property type="project" value="InterPro"/>
</dbReference>
<evidence type="ECO:0000256" key="3">
    <source>
        <dbReference type="ARBA" id="ARBA00011640"/>
    </source>
</evidence>
<comment type="subcellular location">
    <subcellularLocation>
        <location evidence="1">Nucleus</location>
    </subcellularLocation>
</comment>
<dbReference type="AlphaFoldDB" id="J9D228"/>
<keyword evidence="10" id="KW-0238">DNA-binding</keyword>
<dbReference type="SMART" id="SM00490">
    <property type="entry name" value="HELICc"/>
    <property type="match status" value="1"/>
</dbReference>
<dbReference type="EMBL" id="AFBI03000104">
    <property type="protein sequence ID" value="EJW01911.1"/>
    <property type="molecule type" value="Genomic_DNA"/>
</dbReference>
<dbReference type="InterPro" id="IPR050615">
    <property type="entry name" value="ATP-dep_DNA_Helicase"/>
</dbReference>
<keyword evidence="13" id="KW-0413">Isomerase</keyword>
<dbReference type="PANTHER" id="PTHR11274:SF0">
    <property type="entry name" value="GENERAL TRANSCRIPTION AND DNA REPAIR FACTOR IIH HELICASE SUBUNIT XPB"/>
    <property type="match status" value="1"/>
</dbReference>
<keyword evidence="5" id="KW-0227">DNA damage</keyword>
<dbReference type="InterPro" id="IPR032830">
    <property type="entry name" value="XPB/Ssl2_N"/>
</dbReference>
<evidence type="ECO:0000256" key="11">
    <source>
        <dbReference type="ARBA" id="ARBA00023163"/>
    </source>
</evidence>
<keyword evidence="12" id="KW-0234">DNA repair</keyword>
<dbReference type="InParanoid" id="J9D228"/>
<keyword evidence="11" id="KW-0804">Transcription</keyword>
<protein>
    <recommendedName>
        <fullName evidence="16">DNA 3'-5' helicase</fullName>
        <ecNumber evidence="16">5.6.2.4</ecNumber>
    </recommendedName>
    <alternativeName>
        <fullName evidence="21">DNA repair helicase RAD25</fullName>
    </alternativeName>
    <alternativeName>
        <fullName evidence="20">RNA polymerase II transcription factor B subunit SSL2</fullName>
    </alternativeName>
    <alternativeName>
        <fullName evidence="19">Suppressor of stem-loop mutation 2</fullName>
    </alternativeName>
</protein>
<keyword evidence="9" id="KW-0805">Transcription regulation</keyword>
<dbReference type="OrthoDB" id="10262986at2759"/>
<dbReference type="GO" id="GO:0016787">
    <property type="term" value="F:hydrolase activity"/>
    <property type="evidence" value="ECO:0007669"/>
    <property type="project" value="UniProtKB-KW"/>
</dbReference>
<dbReference type="FunFam" id="3.40.50.300:FF:000077">
    <property type="entry name" value="Probable DNA repair helicase RAD25"/>
    <property type="match status" value="1"/>
</dbReference>
<evidence type="ECO:0000256" key="21">
    <source>
        <dbReference type="ARBA" id="ARBA00078607"/>
    </source>
</evidence>
<comment type="catalytic activity">
    <reaction evidence="17">
        <text>ATP + H2O = ADP + phosphate + H(+)</text>
        <dbReference type="Rhea" id="RHEA:13065"/>
        <dbReference type="ChEBI" id="CHEBI:15377"/>
        <dbReference type="ChEBI" id="CHEBI:15378"/>
        <dbReference type="ChEBI" id="CHEBI:30616"/>
        <dbReference type="ChEBI" id="CHEBI:43474"/>
        <dbReference type="ChEBI" id="CHEBI:456216"/>
        <dbReference type="EC" id="5.6.2.4"/>
    </reaction>
</comment>
<evidence type="ECO:0000313" key="24">
    <source>
        <dbReference type="EMBL" id="EJW01911.1"/>
    </source>
</evidence>
<evidence type="ECO:0000256" key="20">
    <source>
        <dbReference type="ARBA" id="ARBA00076598"/>
    </source>
</evidence>
<dbReference type="InterPro" id="IPR032438">
    <property type="entry name" value="ERCC3_RAD25_C"/>
</dbReference>
<dbReference type="InterPro" id="IPR014001">
    <property type="entry name" value="Helicase_ATP-bd"/>
</dbReference>
<dbReference type="GO" id="GO:0006367">
    <property type="term" value="P:transcription initiation at RNA polymerase II promoter"/>
    <property type="evidence" value="ECO:0007669"/>
    <property type="project" value="InterPro"/>
</dbReference>
<reference evidence="25" key="2">
    <citation type="submission" date="2015-07" db="EMBL/GenBank/DDBJ databases">
        <title>Contrasting host-pathogen interactions and genome evolution in two generalist and specialist microsporidian pathogens of mosquitoes.</title>
        <authorList>
            <consortium name="The Broad Institute Genomics Platform"/>
            <consortium name="The Broad Institute Genome Sequencing Center for Infectious Disease"/>
            <person name="Cuomo C.A."/>
            <person name="Sanscrainte N.D."/>
            <person name="Goldberg J.M."/>
            <person name="Heiman D."/>
            <person name="Young S."/>
            <person name="Zeng Q."/>
            <person name="Becnel J.J."/>
            <person name="Birren B.W."/>
        </authorList>
    </citation>
    <scope>NUCLEOTIDE SEQUENCE [LARGE SCALE GENOMIC DNA]</scope>
    <source>
        <strain evidence="25">USNM 41457</strain>
    </source>
</reference>
<dbReference type="VEuPathDB" id="MicrosporidiaDB:EDEG_03623"/>
<evidence type="ECO:0000259" key="22">
    <source>
        <dbReference type="PROSITE" id="PS51192"/>
    </source>
</evidence>
<dbReference type="Gene3D" id="3.40.50.300">
    <property type="entry name" value="P-loop containing nucleotide triphosphate hydrolases"/>
    <property type="match status" value="2"/>
</dbReference>
<comment type="catalytic activity">
    <reaction evidence="15">
        <text>Couples ATP hydrolysis with the unwinding of duplex DNA by translocating in the 3'-5' direction.</text>
        <dbReference type="EC" id="5.6.2.4"/>
    </reaction>
</comment>
<comment type="subunit">
    <text evidence="3">Component of the 7-subunit TFIIH core complex composed of XPB/SSL2, XPD/RAD3, SSL1, TFB1, TFB2, TFB4 and TFB5, which is active in NER. The core complex associates with the 3-subunit CTD-kinase module TFIIK composed of CCL1, KIN28 and TFB3 to form the 10-subunit holoenzyme (holo-TFIIH) active in transcription.</text>
</comment>
<keyword evidence="6" id="KW-0378">Hydrolase</keyword>
<evidence type="ECO:0000256" key="13">
    <source>
        <dbReference type="ARBA" id="ARBA00023235"/>
    </source>
</evidence>
<evidence type="ECO:0000256" key="1">
    <source>
        <dbReference type="ARBA" id="ARBA00004123"/>
    </source>
</evidence>
<dbReference type="STRING" id="1003232.J9D228"/>
<dbReference type="GO" id="GO:0097550">
    <property type="term" value="C:transcription preinitiation complex"/>
    <property type="evidence" value="ECO:0007669"/>
    <property type="project" value="TreeGrafter"/>
</dbReference>
<evidence type="ECO:0000256" key="2">
    <source>
        <dbReference type="ARBA" id="ARBA00006637"/>
    </source>
</evidence>
<dbReference type="GO" id="GO:0000112">
    <property type="term" value="C:nucleotide-excision repair factor 3 complex"/>
    <property type="evidence" value="ECO:0007669"/>
    <property type="project" value="TreeGrafter"/>
</dbReference>
<dbReference type="GO" id="GO:0005524">
    <property type="term" value="F:ATP binding"/>
    <property type="evidence" value="ECO:0007669"/>
    <property type="project" value="UniProtKB-KW"/>
</dbReference>
<accession>J9D228</accession>
<dbReference type="GO" id="GO:0043138">
    <property type="term" value="F:3'-5' DNA helicase activity"/>
    <property type="evidence" value="ECO:0007669"/>
    <property type="project" value="UniProtKB-EC"/>
</dbReference>
<evidence type="ECO:0000256" key="7">
    <source>
        <dbReference type="ARBA" id="ARBA00022806"/>
    </source>
</evidence>
<dbReference type="InterPro" id="IPR027417">
    <property type="entry name" value="P-loop_NTPase"/>
</dbReference>